<dbReference type="Proteomes" id="UP000503640">
    <property type="component" value="Unassembled WGS sequence"/>
</dbReference>
<evidence type="ECO:0000313" key="1">
    <source>
        <dbReference type="EMBL" id="GEJ55349.1"/>
    </source>
</evidence>
<evidence type="ECO:0000313" key="2">
    <source>
        <dbReference type="Proteomes" id="UP000503640"/>
    </source>
</evidence>
<comment type="caution">
    <text evidence="1">The sequence shown here is derived from an EMBL/GenBank/DDBJ whole genome shotgun (WGS) entry which is preliminary data.</text>
</comment>
<evidence type="ECO:0008006" key="3">
    <source>
        <dbReference type="Google" id="ProtNLM"/>
    </source>
</evidence>
<gene>
    <name evidence="1" type="ORF">AMYX_00900</name>
</gene>
<keyword evidence="2" id="KW-1185">Reference proteome</keyword>
<dbReference type="PROSITE" id="PS51257">
    <property type="entry name" value="PROKAR_LIPOPROTEIN"/>
    <property type="match status" value="1"/>
</dbReference>
<reference evidence="2" key="1">
    <citation type="journal article" date="2020" name="Appl. Environ. Microbiol.">
        <title>Diazotrophic Anaeromyxobacter Isolates from Soils.</title>
        <authorList>
            <person name="Masuda Y."/>
            <person name="Yamanaka H."/>
            <person name="Xu Z.X."/>
            <person name="Shiratori Y."/>
            <person name="Aono T."/>
            <person name="Amachi S."/>
            <person name="Senoo K."/>
            <person name="Itoh H."/>
        </authorList>
    </citation>
    <scope>NUCLEOTIDE SEQUENCE [LARGE SCALE GENOMIC DNA]</scope>
    <source>
        <strain evidence="2">R267</strain>
    </source>
</reference>
<proteinExistence type="predicted"/>
<organism evidence="1 2">
    <name type="scientific">Anaeromyxobacter diazotrophicus</name>
    <dbReference type="NCBI Taxonomy" id="2590199"/>
    <lineage>
        <taxon>Bacteria</taxon>
        <taxon>Pseudomonadati</taxon>
        <taxon>Myxococcota</taxon>
        <taxon>Myxococcia</taxon>
        <taxon>Myxococcales</taxon>
        <taxon>Cystobacterineae</taxon>
        <taxon>Anaeromyxobacteraceae</taxon>
        <taxon>Anaeromyxobacter</taxon>
    </lineage>
</organism>
<sequence length="276" mass="28379">MRRLLTVAVVTLALAACKKPEAPKRPAAAGGAPAAQAAGGDRQILRGKVLEKIDVSQYSYLKLATASGEVWAAVTRTDKKAGDEVGVGNAFPMQNFESKELNRKFDVVYFGTLAAPGGEVAPMPPAMGGGAMGGGMPPPAMGEGAGGPPNPAQLAAQHQAVVTGPNDVEVKKVAKAAGADGRTIEEIWSQRAKLKGKPVAVRGQVVKFTAVMGKNFLHLRDGSGSPDSKTNDLTVTTSDAVGVGDVVTAKGVIVTDKDFGAGYAYPVIIEDAKVMK</sequence>
<dbReference type="AlphaFoldDB" id="A0A7I9VGH1"/>
<accession>A0A7I9VGH1</accession>
<name>A0A7I9VGH1_9BACT</name>
<protein>
    <recommendedName>
        <fullName evidence="3">Nucleic acid binding OB-fold tRNA/helicase-type</fullName>
    </recommendedName>
</protein>
<dbReference type="EMBL" id="BJTG01000001">
    <property type="protein sequence ID" value="GEJ55349.1"/>
    <property type="molecule type" value="Genomic_DNA"/>
</dbReference>
<dbReference type="RefSeq" id="WP_176062158.1">
    <property type="nucleotide sequence ID" value="NZ_BJTG01000001.1"/>
</dbReference>